<dbReference type="InterPro" id="IPR002491">
    <property type="entry name" value="ABC_transptr_periplasmic_BD"/>
</dbReference>
<dbReference type="OrthoDB" id="9797736at2"/>
<dbReference type="PROSITE" id="PS50983">
    <property type="entry name" value="FE_B12_PBP"/>
    <property type="match status" value="1"/>
</dbReference>
<protein>
    <submittedName>
        <fullName evidence="3">Hemin ABC transporter substrate-binding protein</fullName>
    </submittedName>
</protein>
<name>A0A418YEC1_9GAMM</name>
<evidence type="ECO:0000256" key="1">
    <source>
        <dbReference type="SAM" id="SignalP"/>
    </source>
</evidence>
<dbReference type="PANTHER" id="PTHR30535:SF4">
    <property type="entry name" value="HEMIN-BINDING PERIPLASMIC PROTEIN HMUT"/>
    <property type="match status" value="1"/>
</dbReference>
<sequence length="278" mass="29719">MRILLLVMSLISLPSWAHSDAKVISAGASITEIVYALQAQDQLIATDVTSKKWHRGKLADVGYHRQLTAEGILALSPNLLLVSKEAGPQHTLDMLQQAGVEVAVVQSGNTLADLKTRIKQIAEKTQHQDEATALLKQVDELAAQLTANQPAKDKRQKAIFVLMREGRAPSLAGADTPADTIITLMGADNPAAAKISSYKPASTEALVAMAPDVIIMSKRTLKQLGSIDALLEQQPALAATPAGQKRRILAIDGTSLIGEIGINSLKEALRLNQEVYAD</sequence>
<feature type="signal peptide" evidence="1">
    <location>
        <begin position="1"/>
        <end position="17"/>
    </location>
</feature>
<dbReference type="SUPFAM" id="SSF53807">
    <property type="entry name" value="Helical backbone' metal receptor"/>
    <property type="match status" value="1"/>
</dbReference>
<reference evidence="3 4" key="2">
    <citation type="submission" date="2019-01" db="EMBL/GenBank/DDBJ databases">
        <title>Motilimonas pumilus sp. nov., isolated from the gut of sea cucumber (Apostichopus japonicus).</title>
        <authorList>
            <person name="Wang F.-Q."/>
            <person name="Ren L.-H."/>
            <person name="Lin Y.-W."/>
            <person name="Sun G.-H."/>
            <person name="Du Z.-J."/>
            <person name="Zhao J.-X."/>
            <person name="Liu X.-J."/>
            <person name="Liu L.-J."/>
        </authorList>
    </citation>
    <scope>NUCLEOTIDE SEQUENCE [LARGE SCALE GENOMIC DNA]</scope>
    <source>
        <strain evidence="3 4">PLHSC7-2</strain>
    </source>
</reference>
<dbReference type="EMBL" id="QZCH01000013">
    <property type="protein sequence ID" value="RJG47493.1"/>
    <property type="molecule type" value="Genomic_DNA"/>
</dbReference>
<accession>A0A418YEC1</accession>
<feature type="domain" description="Fe/B12 periplasmic-binding" evidence="2">
    <location>
        <begin position="22"/>
        <end position="278"/>
    </location>
</feature>
<organism evidence="3 4">
    <name type="scientific">Motilimonas pumila</name>
    <dbReference type="NCBI Taxonomy" id="2303987"/>
    <lineage>
        <taxon>Bacteria</taxon>
        <taxon>Pseudomonadati</taxon>
        <taxon>Pseudomonadota</taxon>
        <taxon>Gammaproteobacteria</taxon>
        <taxon>Alteromonadales</taxon>
        <taxon>Alteromonadales genera incertae sedis</taxon>
        <taxon>Motilimonas</taxon>
    </lineage>
</organism>
<dbReference type="Pfam" id="PF01497">
    <property type="entry name" value="Peripla_BP_2"/>
    <property type="match status" value="1"/>
</dbReference>
<evidence type="ECO:0000259" key="2">
    <source>
        <dbReference type="PROSITE" id="PS50983"/>
    </source>
</evidence>
<gene>
    <name evidence="3" type="ORF">D1Z90_11325</name>
</gene>
<proteinExistence type="predicted"/>
<dbReference type="Gene3D" id="3.40.50.1980">
    <property type="entry name" value="Nitrogenase molybdenum iron protein domain"/>
    <property type="match status" value="2"/>
</dbReference>
<feature type="chain" id="PRO_5019284318" evidence="1">
    <location>
        <begin position="18"/>
        <end position="278"/>
    </location>
</feature>
<comment type="caution">
    <text evidence="3">The sequence shown here is derived from an EMBL/GenBank/DDBJ whole genome shotgun (WGS) entry which is preliminary data.</text>
</comment>
<dbReference type="PANTHER" id="PTHR30535">
    <property type="entry name" value="VITAMIN B12-BINDING PROTEIN"/>
    <property type="match status" value="1"/>
</dbReference>
<dbReference type="AlphaFoldDB" id="A0A418YEC1"/>
<dbReference type="InterPro" id="IPR050902">
    <property type="entry name" value="ABC_Transporter_SBP"/>
</dbReference>
<dbReference type="RefSeq" id="WP_119910873.1">
    <property type="nucleotide sequence ID" value="NZ_QZCH01000013.1"/>
</dbReference>
<keyword evidence="4" id="KW-1185">Reference proteome</keyword>
<reference evidence="3 4" key="1">
    <citation type="submission" date="2018-09" db="EMBL/GenBank/DDBJ databases">
        <authorList>
            <person name="Wang F."/>
        </authorList>
    </citation>
    <scope>NUCLEOTIDE SEQUENCE [LARGE SCALE GENOMIC DNA]</scope>
    <source>
        <strain evidence="3 4">PLHSC7-2</strain>
    </source>
</reference>
<evidence type="ECO:0000313" key="4">
    <source>
        <dbReference type="Proteomes" id="UP000283255"/>
    </source>
</evidence>
<keyword evidence="1" id="KW-0732">Signal</keyword>
<evidence type="ECO:0000313" key="3">
    <source>
        <dbReference type="EMBL" id="RJG47493.1"/>
    </source>
</evidence>
<dbReference type="Proteomes" id="UP000283255">
    <property type="component" value="Unassembled WGS sequence"/>
</dbReference>